<dbReference type="Proteomes" id="UP000649179">
    <property type="component" value="Unassembled WGS sequence"/>
</dbReference>
<proteinExistence type="inferred from homology"/>
<reference evidence="2" key="2">
    <citation type="submission" date="2020-09" db="EMBL/GenBank/DDBJ databases">
        <authorList>
            <person name="Sun Q."/>
            <person name="Zhou Y."/>
        </authorList>
    </citation>
    <scope>NUCLEOTIDE SEQUENCE</scope>
    <source>
        <strain evidence="2">CGMCC 1.16067</strain>
    </source>
</reference>
<dbReference type="NCBIfam" id="NF001270">
    <property type="entry name" value="PRK00228.2-2"/>
    <property type="match status" value="1"/>
</dbReference>
<keyword evidence="3" id="KW-1185">Reference proteome</keyword>
<evidence type="ECO:0000313" key="2">
    <source>
        <dbReference type="EMBL" id="GGF57296.1"/>
    </source>
</evidence>
<dbReference type="Pfam" id="PF02622">
    <property type="entry name" value="DUF179"/>
    <property type="match status" value="1"/>
</dbReference>
<sequence length="194" mass="20574">MEPIDLGAASLEPLAGRLLVASPSLVDPNFARTVVLLLDVDDDGVLGVVVNRAGHLPVADVLEPWADVVVAPPVLLPGGPVGTDSALAIATLRTGVGEPLGWRRLYDDVGLLDLDSPRELVTPALDRVRVFAGYAGWSLGQLEDELAEGAWYVLEGDPGDAFALDPATVRATVLRRQPEPLSWLASYPEDPTQN</sequence>
<dbReference type="PANTHER" id="PTHR30327">
    <property type="entry name" value="UNCHARACTERIZED PROTEIN YQGE"/>
    <property type="match status" value="1"/>
</dbReference>
<dbReference type="EMBL" id="BMKQ01000002">
    <property type="protein sequence ID" value="GGF57296.1"/>
    <property type="molecule type" value="Genomic_DNA"/>
</dbReference>
<organism evidence="2 3">
    <name type="scientific">Marmoricola endophyticus</name>
    <dbReference type="NCBI Taxonomy" id="2040280"/>
    <lineage>
        <taxon>Bacteria</taxon>
        <taxon>Bacillati</taxon>
        <taxon>Actinomycetota</taxon>
        <taxon>Actinomycetes</taxon>
        <taxon>Propionibacteriales</taxon>
        <taxon>Nocardioidaceae</taxon>
        <taxon>Marmoricola</taxon>
    </lineage>
</organism>
<dbReference type="AlphaFoldDB" id="A0A917BSH4"/>
<dbReference type="Gene3D" id="3.40.1740.10">
    <property type="entry name" value="VC0467-like"/>
    <property type="match status" value="1"/>
</dbReference>
<protein>
    <submittedName>
        <fullName evidence="2">UPF0301 protein</fullName>
    </submittedName>
</protein>
<comment type="similarity">
    <text evidence="1">Belongs to the UPF0301 (AlgH) family.</text>
</comment>
<evidence type="ECO:0000313" key="3">
    <source>
        <dbReference type="Proteomes" id="UP000649179"/>
    </source>
</evidence>
<comment type="caution">
    <text evidence="2">The sequence shown here is derived from an EMBL/GenBank/DDBJ whole genome shotgun (WGS) entry which is preliminary data.</text>
</comment>
<dbReference type="GO" id="GO:0005829">
    <property type="term" value="C:cytosol"/>
    <property type="evidence" value="ECO:0007669"/>
    <property type="project" value="TreeGrafter"/>
</dbReference>
<reference evidence="2" key="1">
    <citation type="journal article" date="2014" name="Int. J. Syst. Evol. Microbiol.">
        <title>Complete genome sequence of Corynebacterium casei LMG S-19264T (=DSM 44701T), isolated from a smear-ripened cheese.</title>
        <authorList>
            <consortium name="US DOE Joint Genome Institute (JGI-PGF)"/>
            <person name="Walter F."/>
            <person name="Albersmeier A."/>
            <person name="Kalinowski J."/>
            <person name="Ruckert C."/>
        </authorList>
    </citation>
    <scope>NUCLEOTIDE SEQUENCE</scope>
    <source>
        <strain evidence="2">CGMCC 1.16067</strain>
    </source>
</reference>
<dbReference type="PANTHER" id="PTHR30327:SF1">
    <property type="entry name" value="UPF0301 PROTEIN YQGE"/>
    <property type="match status" value="1"/>
</dbReference>
<dbReference type="InterPro" id="IPR003774">
    <property type="entry name" value="AlgH-like"/>
</dbReference>
<name>A0A917BSH4_9ACTN</name>
<evidence type="ECO:0000256" key="1">
    <source>
        <dbReference type="ARBA" id="ARBA00009600"/>
    </source>
</evidence>
<dbReference type="SUPFAM" id="SSF143456">
    <property type="entry name" value="VC0467-like"/>
    <property type="match status" value="1"/>
</dbReference>
<gene>
    <name evidence="2" type="ORF">GCM10011519_34070</name>
</gene>
<accession>A0A917BSH4</accession>
<dbReference type="RefSeq" id="WP_188781290.1">
    <property type="nucleotide sequence ID" value="NZ_BMKQ01000002.1"/>
</dbReference>